<comment type="subcellular location">
    <subcellularLocation>
        <location evidence="1">Endomembrane system</location>
    </subcellularLocation>
</comment>
<organism evidence="9 10">
    <name type="scientific">Catenaria anguillulae PL171</name>
    <dbReference type="NCBI Taxonomy" id="765915"/>
    <lineage>
        <taxon>Eukaryota</taxon>
        <taxon>Fungi</taxon>
        <taxon>Fungi incertae sedis</taxon>
        <taxon>Blastocladiomycota</taxon>
        <taxon>Blastocladiomycetes</taxon>
        <taxon>Blastocladiales</taxon>
        <taxon>Catenariaceae</taxon>
        <taxon>Catenaria</taxon>
    </lineage>
</organism>
<dbReference type="OrthoDB" id="10264595at2759"/>
<evidence type="ECO:0000313" key="9">
    <source>
        <dbReference type="EMBL" id="ORZ33072.1"/>
    </source>
</evidence>
<evidence type="ECO:0000256" key="2">
    <source>
        <dbReference type="ARBA" id="ARBA00006613"/>
    </source>
</evidence>
<feature type="domain" description="Clathrin/coatomer adaptor adaptin-like N-terminal" evidence="8">
    <location>
        <begin position="24"/>
        <end position="604"/>
    </location>
</feature>
<dbReference type="Proteomes" id="UP000193411">
    <property type="component" value="Unassembled WGS sequence"/>
</dbReference>
<comment type="similarity">
    <text evidence="2">Belongs to the adaptor complexes large subunit family.</text>
</comment>
<comment type="caution">
    <text evidence="9">The sequence shown here is derived from an EMBL/GenBank/DDBJ whole genome shotgun (WGS) entry which is preliminary data.</text>
</comment>
<dbReference type="PANTHER" id="PTHR22781">
    <property type="entry name" value="DELTA ADAPTIN-RELATED"/>
    <property type="match status" value="1"/>
</dbReference>
<name>A0A1Y2HJ15_9FUNG</name>
<dbReference type="GO" id="GO:0006896">
    <property type="term" value="P:Golgi to vacuole transport"/>
    <property type="evidence" value="ECO:0007669"/>
    <property type="project" value="TreeGrafter"/>
</dbReference>
<dbReference type="PANTHER" id="PTHR22781:SF12">
    <property type="entry name" value="AP-3 COMPLEX SUBUNIT DELTA-1"/>
    <property type="match status" value="1"/>
</dbReference>
<evidence type="ECO:0000256" key="7">
    <source>
        <dbReference type="SAM" id="MobiDB-lite"/>
    </source>
</evidence>
<feature type="compositionally biased region" description="Low complexity" evidence="7">
    <location>
        <begin position="731"/>
        <end position="761"/>
    </location>
</feature>
<dbReference type="GO" id="GO:0030123">
    <property type="term" value="C:AP-3 adaptor complex"/>
    <property type="evidence" value="ECO:0007669"/>
    <property type="project" value="InterPro"/>
</dbReference>
<evidence type="ECO:0000256" key="3">
    <source>
        <dbReference type="ARBA" id="ARBA00022448"/>
    </source>
</evidence>
<dbReference type="GO" id="GO:0010008">
    <property type="term" value="C:endosome membrane"/>
    <property type="evidence" value="ECO:0007669"/>
    <property type="project" value="TreeGrafter"/>
</dbReference>
<keyword evidence="5" id="KW-0653">Protein transport</keyword>
<keyword evidence="10" id="KW-1185">Reference proteome</keyword>
<sequence>MFEKSLSDVIRGIRACPTPDQVDEYIHACIAECRREVSVPSDPHVNAGAVLKLAYLHMMGYSADWASFHILKCMSLAPFPLKLVGYLAAQLIFTPKTDVLMLTTNQLKKDLAANNNLDSSLAVATLSEIVTKDLAGDLAHDLVAKANHFNPHTRRRVLLALYRTVVAAPDLSDLVVPHLTQLIQEAATTDPGVVSCAVSVVCELALADPAAYLPLAPHLFGLLTSSGNNWMLIKLVKVFAQMCHLEPRLAKKLGPPLADLIRGTRAMSLQYECINAALLGGLTRHPSVGPTLAPLCRDTLVTFLVHRDANLRYVGLVATEKLVTYHADLVTEQLEDAVFECLEAAMDVLAALVTPANLMDVVAHLLKSVTAAAASPLSASPADMTDDGSVASPPPPPTPTMDRKTASVILDMLTRSGFALVTDIEWLVATLIHLATDPAAGTLVGAPLAAHLMDLALRGGPNLPMLRPLLVTSLLPLLTSNGQSTNKLGASVVWAAVCWIVGEYVSEGGVDPGLVLESLVATKVPSDAVRHVWVQAVAKVGTVAMCQAARTGELIGEGGEAPAEMNKQVNALVKDLSAIMEDTLRVSENAEAVERAQTYLAFLSTLTTCATAPTRLLTTMLQIYFGTSLPVSSLLTPSPLPPLPAAPPVPLDDWLSPAAEAFFNAPPEPVLPTPTPDPDPEPLTAKTGAPSQHVPSTASTVLVAPPQRSASAPGSRSTSPVRARVGRRTSVKSGSSSGTGIKHGSRAGSSGGASTKSMGVGGVDADVVVDNEDMRLSVTLAPPRAPPSSAPAASAAHFAFFLPLTVTFTPKHALCPPVHLHLSHPPAMVATGTRDGLLLSAPTAEKVTKLVLIKLRKAAAQDTLGHELVVSAVLAAGDQAPSGQDVVLAAHVPVHVPHLMTDPTGTSAGDTELRPSPDAFEAKLLAPDAAAAFAHTATGVIAAPAHTQWVHVAKAARMYLVEVVGESATMWGNVDLGQEGGEPGWIAAMVKMVSGEGGVREIRMQVKAGSEWVARGVVEGVRARVGAMVEAGMSAGKV</sequence>
<proteinExistence type="inferred from homology"/>
<evidence type="ECO:0000313" key="10">
    <source>
        <dbReference type="Proteomes" id="UP000193411"/>
    </source>
</evidence>
<dbReference type="Gene3D" id="1.25.10.10">
    <property type="entry name" value="Leucine-rich Repeat Variant"/>
    <property type="match status" value="1"/>
</dbReference>
<dbReference type="STRING" id="765915.A0A1Y2HJ15"/>
<evidence type="ECO:0000259" key="8">
    <source>
        <dbReference type="Pfam" id="PF01602"/>
    </source>
</evidence>
<dbReference type="EMBL" id="MCFL01000039">
    <property type="protein sequence ID" value="ORZ33072.1"/>
    <property type="molecule type" value="Genomic_DNA"/>
</dbReference>
<dbReference type="InterPro" id="IPR017105">
    <property type="entry name" value="AP3_complex_dsu"/>
</dbReference>
<feature type="compositionally biased region" description="Polar residues" evidence="7">
    <location>
        <begin position="689"/>
        <end position="700"/>
    </location>
</feature>
<dbReference type="InterPro" id="IPR011989">
    <property type="entry name" value="ARM-like"/>
</dbReference>
<dbReference type="AlphaFoldDB" id="A0A1Y2HJ15"/>
<dbReference type="GO" id="GO:0006623">
    <property type="term" value="P:protein targeting to vacuole"/>
    <property type="evidence" value="ECO:0007669"/>
    <property type="project" value="TreeGrafter"/>
</dbReference>
<keyword evidence="4" id="KW-0677">Repeat</keyword>
<protein>
    <submittedName>
        <fullName evidence="9">Adaptin N terminal region-domain-containing protein</fullName>
    </submittedName>
</protein>
<dbReference type="Pfam" id="PF01602">
    <property type="entry name" value="Adaptin_N"/>
    <property type="match status" value="1"/>
</dbReference>
<keyword evidence="6" id="KW-0472">Membrane</keyword>
<evidence type="ECO:0000256" key="6">
    <source>
        <dbReference type="ARBA" id="ARBA00023136"/>
    </source>
</evidence>
<keyword evidence="3" id="KW-0813">Transport</keyword>
<feature type="region of interest" description="Disordered" evidence="7">
    <location>
        <begin position="378"/>
        <end position="403"/>
    </location>
</feature>
<evidence type="ECO:0000256" key="4">
    <source>
        <dbReference type="ARBA" id="ARBA00022737"/>
    </source>
</evidence>
<reference evidence="9 10" key="1">
    <citation type="submission" date="2016-07" db="EMBL/GenBank/DDBJ databases">
        <title>Pervasive Adenine N6-methylation of Active Genes in Fungi.</title>
        <authorList>
            <consortium name="DOE Joint Genome Institute"/>
            <person name="Mondo S.J."/>
            <person name="Dannebaum R.O."/>
            <person name="Kuo R.C."/>
            <person name="Labutti K."/>
            <person name="Haridas S."/>
            <person name="Kuo A."/>
            <person name="Salamov A."/>
            <person name="Ahrendt S.R."/>
            <person name="Lipzen A."/>
            <person name="Sullivan W."/>
            <person name="Andreopoulos W.B."/>
            <person name="Clum A."/>
            <person name="Lindquist E."/>
            <person name="Daum C."/>
            <person name="Ramamoorthy G.K."/>
            <person name="Gryganskyi A."/>
            <person name="Culley D."/>
            <person name="Magnuson J.K."/>
            <person name="James T.Y."/>
            <person name="O'Malley M.A."/>
            <person name="Stajich J.E."/>
            <person name="Spatafora J.W."/>
            <person name="Visel A."/>
            <person name="Grigoriev I.V."/>
        </authorList>
    </citation>
    <scope>NUCLEOTIDE SEQUENCE [LARGE SCALE GENOMIC DNA]</scope>
    <source>
        <strain evidence="9 10">PL171</strain>
    </source>
</reference>
<dbReference type="InterPro" id="IPR016024">
    <property type="entry name" value="ARM-type_fold"/>
</dbReference>
<gene>
    <name evidence="9" type="ORF">BCR44DRAFT_1501562</name>
</gene>
<feature type="compositionally biased region" description="Pro residues" evidence="7">
    <location>
        <begin position="666"/>
        <end position="677"/>
    </location>
</feature>
<evidence type="ECO:0000256" key="5">
    <source>
        <dbReference type="ARBA" id="ARBA00022927"/>
    </source>
</evidence>
<evidence type="ECO:0000256" key="1">
    <source>
        <dbReference type="ARBA" id="ARBA00004308"/>
    </source>
</evidence>
<feature type="region of interest" description="Disordered" evidence="7">
    <location>
        <begin position="664"/>
        <end position="761"/>
    </location>
</feature>
<dbReference type="SUPFAM" id="SSF48371">
    <property type="entry name" value="ARM repeat"/>
    <property type="match status" value="1"/>
</dbReference>
<dbReference type="InterPro" id="IPR002553">
    <property type="entry name" value="Clathrin/coatomer_adapt-like_N"/>
</dbReference>
<feature type="compositionally biased region" description="Polar residues" evidence="7">
    <location>
        <begin position="708"/>
        <end position="720"/>
    </location>
</feature>
<accession>A0A1Y2HJ15</accession>